<sequence>MGYLQREEIDVTATGLMMNVDRMPYVDFVGDILVLRSPLIFRQPGLSSVSNLFVLPFRKTVWISIVVVTFLYSMVLFLNLFLKMRLFRLKETDDSSVAEILSVIMAYVCGQGTGLELRPGTGRITLCILSMFCFFLSVSFSAKIVALLHSSAHTIKSLSDLTHGPMSVGMQNVVYNKHFFSISKDKEVSELFQKKILPQGEKAIMKPDIGIKKVKDGLYAYKVETPWAYTLVTRTFEDKEKCDLDELHPFKMPTVAVGLQEKSGYKEPIARSFSRIVETGLKQRTMNLYYPQKPFCNLHNIGYSSVKLTDFKPALDFVLYGLVFSFILLLFELLYTTRHSFRKMIRT</sequence>
<evidence type="ECO:0000256" key="7">
    <source>
        <dbReference type="ARBA" id="ARBA00023170"/>
    </source>
</evidence>
<evidence type="ECO:0000313" key="12">
    <source>
        <dbReference type="Proteomes" id="UP001152798"/>
    </source>
</evidence>
<dbReference type="PANTHER" id="PTHR42643:SF33">
    <property type="entry name" value="GLUTAMATE RECEPTOR 2-LIKE PROTEIN"/>
    <property type="match status" value="1"/>
</dbReference>
<dbReference type="GO" id="GO:0050906">
    <property type="term" value="P:detection of stimulus involved in sensory perception"/>
    <property type="evidence" value="ECO:0007669"/>
    <property type="project" value="UniProtKB-ARBA"/>
</dbReference>
<gene>
    <name evidence="11" type="ORF">NEZAVI_LOCUS9758</name>
</gene>
<feature type="transmembrane region" description="Helical" evidence="9">
    <location>
        <begin position="61"/>
        <end position="82"/>
    </location>
</feature>
<evidence type="ECO:0000313" key="11">
    <source>
        <dbReference type="EMBL" id="CAH1400541.1"/>
    </source>
</evidence>
<dbReference type="InterPro" id="IPR052192">
    <property type="entry name" value="Insect_Ionotropic_Sensory_Rcpt"/>
</dbReference>
<evidence type="ECO:0000256" key="6">
    <source>
        <dbReference type="ARBA" id="ARBA00023136"/>
    </source>
</evidence>
<keyword evidence="8" id="KW-0325">Glycoprotein</keyword>
<name>A0A9P0MRK0_NEZVI</name>
<comment type="subcellular location">
    <subcellularLocation>
        <location evidence="1">Cell membrane</location>
        <topology evidence="1">Multi-pass membrane protein</topology>
    </subcellularLocation>
</comment>
<dbReference type="Gene3D" id="1.10.287.70">
    <property type="match status" value="1"/>
</dbReference>
<keyword evidence="6 9" id="KW-0472">Membrane</keyword>
<dbReference type="OrthoDB" id="9997229at2759"/>
<feature type="domain" description="Ionotropic glutamate receptor C-terminal" evidence="10">
    <location>
        <begin position="59"/>
        <end position="218"/>
    </location>
</feature>
<evidence type="ECO:0000256" key="2">
    <source>
        <dbReference type="ARBA" id="ARBA00008685"/>
    </source>
</evidence>
<evidence type="ECO:0000259" key="10">
    <source>
        <dbReference type="Pfam" id="PF00060"/>
    </source>
</evidence>
<feature type="transmembrane region" description="Helical" evidence="9">
    <location>
        <begin position="317"/>
        <end position="336"/>
    </location>
</feature>
<keyword evidence="5 9" id="KW-1133">Transmembrane helix</keyword>
<dbReference type="EMBL" id="OV725080">
    <property type="protein sequence ID" value="CAH1400541.1"/>
    <property type="molecule type" value="Genomic_DNA"/>
</dbReference>
<keyword evidence="4 9" id="KW-0812">Transmembrane</keyword>
<protein>
    <recommendedName>
        <fullName evidence="10">Ionotropic glutamate receptor C-terminal domain-containing protein</fullName>
    </recommendedName>
</protein>
<comment type="similarity">
    <text evidence="2">Belongs to the glutamate-gated ion channel (TC 1.A.10.1) family.</text>
</comment>
<dbReference type="Proteomes" id="UP001152798">
    <property type="component" value="Chromosome 4"/>
</dbReference>
<evidence type="ECO:0000256" key="3">
    <source>
        <dbReference type="ARBA" id="ARBA00022475"/>
    </source>
</evidence>
<accession>A0A9P0MRK0</accession>
<dbReference type="GO" id="GO:0015276">
    <property type="term" value="F:ligand-gated monoatomic ion channel activity"/>
    <property type="evidence" value="ECO:0007669"/>
    <property type="project" value="InterPro"/>
</dbReference>
<evidence type="ECO:0000256" key="4">
    <source>
        <dbReference type="ARBA" id="ARBA00022692"/>
    </source>
</evidence>
<keyword evidence="7" id="KW-0675">Receptor</keyword>
<dbReference type="AlphaFoldDB" id="A0A9P0MRK0"/>
<feature type="transmembrane region" description="Helical" evidence="9">
    <location>
        <begin position="126"/>
        <end position="148"/>
    </location>
</feature>
<proteinExistence type="inferred from homology"/>
<organism evidence="11 12">
    <name type="scientific">Nezara viridula</name>
    <name type="common">Southern green stink bug</name>
    <name type="synonym">Cimex viridulus</name>
    <dbReference type="NCBI Taxonomy" id="85310"/>
    <lineage>
        <taxon>Eukaryota</taxon>
        <taxon>Metazoa</taxon>
        <taxon>Ecdysozoa</taxon>
        <taxon>Arthropoda</taxon>
        <taxon>Hexapoda</taxon>
        <taxon>Insecta</taxon>
        <taxon>Pterygota</taxon>
        <taxon>Neoptera</taxon>
        <taxon>Paraneoptera</taxon>
        <taxon>Hemiptera</taxon>
        <taxon>Heteroptera</taxon>
        <taxon>Panheteroptera</taxon>
        <taxon>Pentatomomorpha</taxon>
        <taxon>Pentatomoidea</taxon>
        <taxon>Pentatomidae</taxon>
        <taxon>Pentatominae</taxon>
        <taxon>Nezara</taxon>
    </lineage>
</organism>
<keyword evidence="3" id="KW-1003">Cell membrane</keyword>
<evidence type="ECO:0000256" key="9">
    <source>
        <dbReference type="SAM" id="Phobius"/>
    </source>
</evidence>
<dbReference type="Pfam" id="PF00060">
    <property type="entry name" value="Lig_chan"/>
    <property type="match status" value="1"/>
</dbReference>
<evidence type="ECO:0000256" key="8">
    <source>
        <dbReference type="ARBA" id="ARBA00023180"/>
    </source>
</evidence>
<evidence type="ECO:0000256" key="5">
    <source>
        <dbReference type="ARBA" id="ARBA00022989"/>
    </source>
</evidence>
<dbReference type="SUPFAM" id="SSF53850">
    <property type="entry name" value="Periplasmic binding protein-like II"/>
    <property type="match status" value="1"/>
</dbReference>
<dbReference type="PANTHER" id="PTHR42643">
    <property type="entry name" value="IONOTROPIC RECEPTOR 20A-RELATED"/>
    <property type="match status" value="1"/>
</dbReference>
<dbReference type="InterPro" id="IPR001320">
    <property type="entry name" value="Iontro_rcpt_C"/>
</dbReference>
<keyword evidence="12" id="KW-1185">Reference proteome</keyword>
<dbReference type="GO" id="GO:0005886">
    <property type="term" value="C:plasma membrane"/>
    <property type="evidence" value="ECO:0007669"/>
    <property type="project" value="UniProtKB-SubCell"/>
</dbReference>
<reference evidence="11" key="1">
    <citation type="submission" date="2022-01" db="EMBL/GenBank/DDBJ databases">
        <authorList>
            <person name="King R."/>
        </authorList>
    </citation>
    <scope>NUCLEOTIDE SEQUENCE</scope>
</reference>
<evidence type="ECO:0000256" key="1">
    <source>
        <dbReference type="ARBA" id="ARBA00004651"/>
    </source>
</evidence>